<protein>
    <submittedName>
        <fullName evidence="1">7686_t:CDS:1</fullName>
    </submittedName>
</protein>
<accession>A0ACA9QXR6</accession>
<proteinExistence type="predicted"/>
<feature type="non-terminal residue" evidence="1">
    <location>
        <position position="141"/>
    </location>
</feature>
<keyword evidence="2" id="KW-1185">Reference proteome</keyword>
<reference evidence="1" key="1">
    <citation type="submission" date="2021-06" db="EMBL/GenBank/DDBJ databases">
        <authorList>
            <person name="Kallberg Y."/>
            <person name="Tangrot J."/>
            <person name="Rosling A."/>
        </authorList>
    </citation>
    <scope>NUCLEOTIDE SEQUENCE</scope>
    <source>
        <strain evidence="1">IL203A</strain>
    </source>
</reference>
<gene>
    <name evidence="1" type="ORF">DHETER_LOCUS15709</name>
</gene>
<comment type="caution">
    <text evidence="1">The sequence shown here is derived from an EMBL/GenBank/DDBJ whole genome shotgun (WGS) entry which is preliminary data.</text>
</comment>
<organism evidence="1 2">
    <name type="scientific">Dentiscutata heterogama</name>
    <dbReference type="NCBI Taxonomy" id="1316150"/>
    <lineage>
        <taxon>Eukaryota</taxon>
        <taxon>Fungi</taxon>
        <taxon>Fungi incertae sedis</taxon>
        <taxon>Mucoromycota</taxon>
        <taxon>Glomeromycotina</taxon>
        <taxon>Glomeromycetes</taxon>
        <taxon>Diversisporales</taxon>
        <taxon>Gigasporaceae</taxon>
        <taxon>Dentiscutata</taxon>
    </lineage>
</organism>
<evidence type="ECO:0000313" key="1">
    <source>
        <dbReference type="EMBL" id="CAG8768702.1"/>
    </source>
</evidence>
<name>A0ACA9QXR6_9GLOM</name>
<evidence type="ECO:0000313" key="2">
    <source>
        <dbReference type="Proteomes" id="UP000789702"/>
    </source>
</evidence>
<dbReference type="EMBL" id="CAJVPU010055477">
    <property type="protein sequence ID" value="CAG8768702.1"/>
    <property type="molecule type" value="Genomic_DNA"/>
</dbReference>
<feature type="non-terminal residue" evidence="1">
    <location>
        <position position="1"/>
    </location>
</feature>
<dbReference type="Proteomes" id="UP000789702">
    <property type="component" value="Unassembled WGS sequence"/>
</dbReference>
<sequence>STNQLDSLINIPNLSELLDTIILSITSSILISSVSFSSLVDEEANNFSNILSSIVTFVQVNNKNSLNSFSIYVFNLLSSNFNNKNRMALPLNINNRDNSSPLGHINTLVLASAHSIVPTLLKTSDDLSSPINNRINKVDTL</sequence>